<dbReference type="InterPro" id="IPR041657">
    <property type="entry name" value="HTH_17"/>
</dbReference>
<dbReference type="Pfam" id="PF12728">
    <property type="entry name" value="HTH_17"/>
    <property type="match status" value="1"/>
</dbReference>
<dbReference type="PANTHER" id="PTHR34585">
    <property type="match status" value="1"/>
</dbReference>
<proteinExistence type="predicted"/>
<sequence length="97" mass="11555">MSAKNLSIQEWQQIIQRLEATVSKLQNTLQQDPKHIILDNADLLQIFNISARTLQRWRDDNQISYSQIGSKIFYRMHDIQTFLDNHYHQVSLKSRTQ</sequence>
<protein>
    <submittedName>
        <fullName evidence="2">Helix-turn-helix domain-containing protein</fullName>
    </submittedName>
</protein>
<organism evidence="2 3">
    <name type="scientific">Mesonia phycicola</name>
    <dbReference type="NCBI Taxonomy" id="579105"/>
    <lineage>
        <taxon>Bacteria</taxon>
        <taxon>Pseudomonadati</taxon>
        <taxon>Bacteroidota</taxon>
        <taxon>Flavobacteriia</taxon>
        <taxon>Flavobacteriales</taxon>
        <taxon>Flavobacteriaceae</taxon>
        <taxon>Mesonia</taxon>
    </lineage>
</organism>
<dbReference type="AlphaFoldDB" id="A0A1M6CK14"/>
<evidence type="ECO:0000259" key="1">
    <source>
        <dbReference type="Pfam" id="PF12728"/>
    </source>
</evidence>
<evidence type="ECO:0000313" key="2">
    <source>
        <dbReference type="EMBL" id="SHI61048.1"/>
    </source>
</evidence>
<dbReference type="PANTHER" id="PTHR34585:SF22">
    <property type="entry name" value="HELIX-TURN-HELIX DOMAIN-CONTAINING PROTEIN"/>
    <property type="match status" value="1"/>
</dbReference>
<evidence type="ECO:0000313" key="3">
    <source>
        <dbReference type="Proteomes" id="UP000184225"/>
    </source>
</evidence>
<dbReference type="SUPFAM" id="SSF46955">
    <property type="entry name" value="Putative DNA-binding domain"/>
    <property type="match status" value="1"/>
</dbReference>
<dbReference type="STRING" id="579105.SAMN04488096_10322"/>
<name>A0A1M6CK14_9FLAO</name>
<gene>
    <name evidence="2" type="ORF">SAMN04488096_10322</name>
</gene>
<feature type="domain" description="Helix-turn-helix" evidence="1">
    <location>
        <begin position="38"/>
        <end position="86"/>
    </location>
</feature>
<dbReference type="InterPro" id="IPR009061">
    <property type="entry name" value="DNA-bd_dom_put_sf"/>
</dbReference>
<accession>A0A1M6CK14</accession>
<keyword evidence="3" id="KW-1185">Reference proteome</keyword>
<dbReference type="RefSeq" id="WP_073149400.1">
    <property type="nucleotide sequence ID" value="NZ_FQYY01000003.1"/>
</dbReference>
<dbReference type="Proteomes" id="UP000184225">
    <property type="component" value="Unassembled WGS sequence"/>
</dbReference>
<dbReference type="EMBL" id="FQYY01000003">
    <property type="protein sequence ID" value="SHI61048.1"/>
    <property type="molecule type" value="Genomic_DNA"/>
</dbReference>
<dbReference type="OrthoDB" id="961769at2"/>
<reference evidence="2 3" key="1">
    <citation type="submission" date="2016-11" db="EMBL/GenBank/DDBJ databases">
        <authorList>
            <person name="Jaros S."/>
            <person name="Januszkiewicz K."/>
            <person name="Wedrychowicz H."/>
        </authorList>
    </citation>
    <scope>NUCLEOTIDE SEQUENCE [LARGE SCALE GENOMIC DNA]</scope>
    <source>
        <strain evidence="2 3">DSM 21425</strain>
    </source>
</reference>